<evidence type="ECO:0000313" key="9">
    <source>
        <dbReference type="EMBL" id="SNT27835.1"/>
    </source>
</evidence>
<dbReference type="Proteomes" id="UP000198280">
    <property type="component" value="Unassembled WGS sequence"/>
</dbReference>
<dbReference type="PIRSF" id="PIRSF000137">
    <property type="entry name" value="Alcohol_oxidase"/>
    <property type="match status" value="1"/>
</dbReference>
<dbReference type="PROSITE" id="PS00624">
    <property type="entry name" value="GMC_OXRED_2"/>
    <property type="match status" value="1"/>
</dbReference>
<evidence type="ECO:0000256" key="3">
    <source>
        <dbReference type="ARBA" id="ARBA00022630"/>
    </source>
</evidence>
<dbReference type="OrthoDB" id="9785276at2"/>
<dbReference type="PANTHER" id="PTHR11552">
    <property type="entry name" value="GLUCOSE-METHANOL-CHOLINE GMC OXIDOREDUCTASE"/>
    <property type="match status" value="1"/>
</dbReference>
<reference evidence="9 10" key="1">
    <citation type="submission" date="2017-06" db="EMBL/GenBank/DDBJ databases">
        <authorList>
            <person name="Kim H.J."/>
            <person name="Triplett B.A."/>
        </authorList>
    </citation>
    <scope>NUCLEOTIDE SEQUENCE [LARGE SCALE GENOMIC DNA]</scope>
    <source>
        <strain evidence="9 10">CGMCC 4.1858</strain>
    </source>
</reference>
<sequence>MTGPAASVAGADYVVVGAGSAGCVLAARLSEDPSVRVVLVEAGGPDRRAEISIPAAFPKLFGTEYDWAFSTAPQPALGGREVYWPRGRTLGGSSSLNAQIWTRGHRADYDGWAAAGLAGWGFAEVEPYFRKAEEALDVRHLRDPNPTTADFLAACAKAGVPPMGDTEWTAPEGCGPIRVTQRNGRRRSTADAYLRPALGRDNLTVLTAGHARRVVLDGTRAVGVEVATPEGVRTVAAAREVILAAGAVGSPHLLMLSGVGDPEELRAHGIPVAVELPEVGQGLSDHLFAPLALAAREPVSPGVGDQGEDVMRYFRHRTGKLSSNLAEAVVWLRTDERPAPPDVELLWMPVPFLDHGRGDPGHGVTLSVVLLQPESRGRITLRSADPAAAPLIDPGYLTDPGGTDLATLTAGVRRAQDILRREPLAPWLGQPLVAGVLDGSADAVAALVRRHAQTLYHPVGTCRMGADEASVVDPRFRVRGTAGLRVVDAAALPVIPRAHTHAPTVMLAERAADLLRAT</sequence>
<keyword evidence="3 6" id="KW-0285">Flavoprotein</keyword>
<dbReference type="SUPFAM" id="SSF54373">
    <property type="entry name" value="FAD-linked reductases, C-terminal domain"/>
    <property type="match status" value="1"/>
</dbReference>
<evidence type="ECO:0000256" key="6">
    <source>
        <dbReference type="RuleBase" id="RU003968"/>
    </source>
</evidence>
<dbReference type="InterPro" id="IPR036188">
    <property type="entry name" value="FAD/NAD-bd_sf"/>
</dbReference>
<proteinExistence type="inferred from homology"/>
<feature type="active site" description="Proton donor" evidence="5">
    <location>
        <position position="457"/>
    </location>
</feature>
<keyword evidence="10" id="KW-1185">Reference proteome</keyword>
<protein>
    <submittedName>
        <fullName evidence="9">Choline dehydrogenase</fullName>
    </submittedName>
</protein>
<dbReference type="InterPro" id="IPR000172">
    <property type="entry name" value="GMC_OxRdtase_N"/>
</dbReference>
<dbReference type="SUPFAM" id="SSF51905">
    <property type="entry name" value="FAD/NAD(P)-binding domain"/>
    <property type="match status" value="1"/>
</dbReference>
<keyword evidence="4 6" id="KW-0274">FAD</keyword>
<evidence type="ECO:0000259" key="8">
    <source>
        <dbReference type="PROSITE" id="PS00624"/>
    </source>
</evidence>
<feature type="active site" description="Proton acceptor" evidence="5">
    <location>
        <position position="499"/>
    </location>
</feature>
<dbReference type="GO" id="GO:0016614">
    <property type="term" value="F:oxidoreductase activity, acting on CH-OH group of donors"/>
    <property type="evidence" value="ECO:0007669"/>
    <property type="project" value="InterPro"/>
</dbReference>
<dbReference type="GO" id="GO:0050660">
    <property type="term" value="F:flavin adenine dinucleotide binding"/>
    <property type="evidence" value="ECO:0007669"/>
    <property type="project" value="InterPro"/>
</dbReference>
<dbReference type="Pfam" id="PF00732">
    <property type="entry name" value="GMC_oxred_N"/>
    <property type="match status" value="1"/>
</dbReference>
<evidence type="ECO:0000259" key="7">
    <source>
        <dbReference type="PROSITE" id="PS00623"/>
    </source>
</evidence>
<feature type="domain" description="Glucose-methanol-choline oxidoreductase N-terminal" evidence="7">
    <location>
        <begin position="87"/>
        <end position="110"/>
    </location>
</feature>
<dbReference type="RefSeq" id="WP_089226897.1">
    <property type="nucleotide sequence ID" value="NZ_FZOF01000019.1"/>
</dbReference>
<dbReference type="Gene3D" id="3.30.560.10">
    <property type="entry name" value="Glucose Oxidase, domain 3"/>
    <property type="match status" value="1"/>
</dbReference>
<name>A0A239LC01_9ACTN</name>
<evidence type="ECO:0000256" key="4">
    <source>
        <dbReference type="ARBA" id="ARBA00022827"/>
    </source>
</evidence>
<evidence type="ECO:0000256" key="1">
    <source>
        <dbReference type="ARBA" id="ARBA00001974"/>
    </source>
</evidence>
<dbReference type="AlphaFoldDB" id="A0A239LC01"/>
<dbReference type="Pfam" id="PF05199">
    <property type="entry name" value="GMC_oxred_C"/>
    <property type="match status" value="1"/>
</dbReference>
<comment type="similarity">
    <text evidence="2 6">Belongs to the GMC oxidoreductase family.</text>
</comment>
<dbReference type="InterPro" id="IPR007867">
    <property type="entry name" value="GMC_OxRtase_C"/>
</dbReference>
<dbReference type="PROSITE" id="PS00623">
    <property type="entry name" value="GMC_OXRED_1"/>
    <property type="match status" value="1"/>
</dbReference>
<comment type="cofactor">
    <cofactor evidence="1">
        <name>FAD</name>
        <dbReference type="ChEBI" id="CHEBI:57692"/>
    </cofactor>
</comment>
<evidence type="ECO:0000256" key="5">
    <source>
        <dbReference type="PIRSR" id="PIRSR000137-1"/>
    </source>
</evidence>
<organism evidence="9 10">
    <name type="scientific">Actinacidiphila glaucinigra</name>
    <dbReference type="NCBI Taxonomy" id="235986"/>
    <lineage>
        <taxon>Bacteria</taxon>
        <taxon>Bacillati</taxon>
        <taxon>Actinomycetota</taxon>
        <taxon>Actinomycetes</taxon>
        <taxon>Kitasatosporales</taxon>
        <taxon>Streptomycetaceae</taxon>
        <taxon>Actinacidiphila</taxon>
    </lineage>
</organism>
<gene>
    <name evidence="9" type="ORF">SAMN05216252_11934</name>
</gene>
<accession>A0A239LC01</accession>
<dbReference type="Gene3D" id="3.50.50.60">
    <property type="entry name" value="FAD/NAD(P)-binding domain"/>
    <property type="match status" value="1"/>
</dbReference>
<dbReference type="PANTHER" id="PTHR11552:SF147">
    <property type="entry name" value="CHOLINE DEHYDROGENASE, MITOCHONDRIAL"/>
    <property type="match status" value="1"/>
</dbReference>
<feature type="domain" description="Glucose-methanol-choline oxidoreductase N-terminal" evidence="8">
    <location>
        <begin position="246"/>
        <end position="260"/>
    </location>
</feature>
<evidence type="ECO:0000256" key="2">
    <source>
        <dbReference type="ARBA" id="ARBA00010790"/>
    </source>
</evidence>
<evidence type="ECO:0000313" key="10">
    <source>
        <dbReference type="Proteomes" id="UP000198280"/>
    </source>
</evidence>
<dbReference type="EMBL" id="FZOF01000019">
    <property type="protein sequence ID" value="SNT27835.1"/>
    <property type="molecule type" value="Genomic_DNA"/>
</dbReference>
<dbReference type="InterPro" id="IPR012132">
    <property type="entry name" value="GMC_OxRdtase"/>
</dbReference>